<dbReference type="Proteomes" id="UP000229784">
    <property type="component" value="Unassembled WGS sequence"/>
</dbReference>
<sequence>MKSQKILLILIIFLFFNIFFCLAAAQNSDNFSEAEGLPSVVEIKPVSSLFQDVKEFFIDKVRKITSFNLGEGIEKIKTWSLQRKEGIYQGWQEEKKEFQEILQKSFSQIIFGLWQKIFGKK</sequence>
<evidence type="ECO:0000313" key="2">
    <source>
        <dbReference type="Proteomes" id="UP000229784"/>
    </source>
</evidence>
<evidence type="ECO:0000313" key="1">
    <source>
        <dbReference type="EMBL" id="PIU15254.1"/>
    </source>
</evidence>
<name>A0A2M6XUB8_9BACT</name>
<dbReference type="AlphaFoldDB" id="A0A2M6XUB8"/>
<accession>A0A2M6XUB8</accession>
<comment type="caution">
    <text evidence="1">The sequence shown here is derived from an EMBL/GenBank/DDBJ whole genome shotgun (WGS) entry which is preliminary data.</text>
</comment>
<dbReference type="EMBL" id="PEXQ01000047">
    <property type="protein sequence ID" value="PIU15254.1"/>
    <property type="molecule type" value="Genomic_DNA"/>
</dbReference>
<organism evidence="1 2">
    <name type="scientific">bacterium (Candidatus Gribaldobacteria) CG08_land_8_20_14_0_20_39_15</name>
    <dbReference type="NCBI Taxonomy" id="2014273"/>
    <lineage>
        <taxon>Bacteria</taxon>
        <taxon>Candidatus Gribaldobacteria</taxon>
    </lineage>
</organism>
<proteinExistence type="predicted"/>
<gene>
    <name evidence="1" type="ORF">COT20_01920</name>
</gene>
<reference evidence="2" key="1">
    <citation type="submission" date="2017-09" db="EMBL/GenBank/DDBJ databases">
        <title>Depth-based differentiation of microbial function through sediment-hosted aquifers and enrichment of novel symbionts in the deep terrestrial subsurface.</title>
        <authorList>
            <person name="Probst A.J."/>
            <person name="Ladd B."/>
            <person name="Jarett J.K."/>
            <person name="Geller-Mcgrath D.E."/>
            <person name="Sieber C.M.K."/>
            <person name="Emerson J.B."/>
            <person name="Anantharaman K."/>
            <person name="Thomas B.C."/>
            <person name="Malmstrom R."/>
            <person name="Stieglmeier M."/>
            <person name="Klingl A."/>
            <person name="Woyke T."/>
            <person name="Ryan C.M."/>
            <person name="Banfield J.F."/>
        </authorList>
    </citation>
    <scope>NUCLEOTIDE SEQUENCE [LARGE SCALE GENOMIC DNA]</scope>
</reference>
<protein>
    <submittedName>
        <fullName evidence="1">Uncharacterized protein</fullName>
    </submittedName>
</protein>